<keyword evidence="1" id="KW-1133">Transmembrane helix</keyword>
<dbReference type="Pfam" id="PF13630">
    <property type="entry name" value="SdpI"/>
    <property type="match status" value="1"/>
</dbReference>
<dbReference type="AlphaFoldDB" id="A0A147F6A7"/>
<evidence type="ECO:0000313" key="3">
    <source>
        <dbReference type="Proteomes" id="UP000072189"/>
    </source>
</evidence>
<comment type="caution">
    <text evidence="2">The sequence shown here is derived from an EMBL/GenBank/DDBJ whole genome shotgun (WGS) entry which is preliminary data.</text>
</comment>
<gene>
    <name evidence="2" type="ORF">RSA3_11340</name>
</gene>
<proteinExistence type="predicted"/>
<evidence type="ECO:0008006" key="4">
    <source>
        <dbReference type="Google" id="ProtNLM"/>
    </source>
</evidence>
<evidence type="ECO:0000313" key="2">
    <source>
        <dbReference type="EMBL" id="KTS10878.1"/>
    </source>
</evidence>
<name>A0A147F6A7_MICTE</name>
<evidence type="ECO:0000256" key="1">
    <source>
        <dbReference type="SAM" id="Phobius"/>
    </source>
</evidence>
<keyword evidence="1" id="KW-0812">Transmembrane</keyword>
<protein>
    <recommendedName>
        <fullName evidence="4">SdpI/YhfL protein family protein</fullName>
    </recommendedName>
</protein>
<sequence>MIIAISTALPLLVAGLLVLWTAYRASRRTLPMNFWIGVRTSATVRSEEAWTVGHAAAATAFSVGGIGLIVAAAAAVFAGEEFAIYAAMAGCAWIVVWMIVASAAAGKAAGQVSQKP</sequence>
<dbReference type="EMBL" id="LDRV01000069">
    <property type="protein sequence ID" value="KTS10878.1"/>
    <property type="molecule type" value="Genomic_DNA"/>
</dbReference>
<keyword evidence="1" id="KW-0472">Membrane</keyword>
<dbReference type="Proteomes" id="UP000072189">
    <property type="component" value="Unassembled WGS sequence"/>
</dbReference>
<reference evidence="2 3" key="1">
    <citation type="journal article" date="2016" name="Front. Microbiol.">
        <title>Genomic Resource of Rice Seed Associated Bacteria.</title>
        <authorList>
            <person name="Midha S."/>
            <person name="Bansal K."/>
            <person name="Sharma S."/>
            <person name="Kumar N."/>
            <person name="Patil P.P."/>
            <person name="Chaudhry V."/>
            <person name="Patil P.B."/>
        </authorList>
    </citation>
    <scope>NUCLEOTIDE SEQUENCE [LARGE SCALE GENOMIC DNA]</scope>
    <source>
        <strain evidence="2 3">RSA3</strain>
    </source>
</reference>
<dbReference type="PATRIC" id="fig|2033.7.peg.3026"/>
<feature type="transmembrane region" description="Helical" evidence="1">
    <location>
        <begin position="84"/>
        <end position="106"/>
    </location>
</feature>
<organism evidence="2 3">
    <name type="scientific">Microbacterium testaceum</name>
    <name type="common">Aureobacterium testaceum</name>
    <name type="synonym">Brevibacterium testaceum</name>
    <dbReference type="NCBI Taxonomy" id="2033"/>
    <lineage>
        <taxon>Bacteria</taxon>
        <taxon>Bacillati</taxon>
        <taxon>Actinomycetota</taxon>
        <taxon>Actinomycetes</taxon>
        <taxon>Micrococcales</taxon>
        <taxon>Microbacteriaceae</taxon>
        <taxon>Microbacterium</taxon>
    </lineage>
</organism>
<feature type="transmembrane region" description="Helical" evidence="1">
    <location>
        <begin position="55"/>
        <end position="77"/>
    </location>
</feature>
<accession>A0A147F6A7</accession>
<dbReference type="InterPro" id="IPR025962">
    <property type="entry name" value="SdpI/YhfL"/>
</dbReference>
<dbReference type="RefSeq" id="WP_058614419.1">
    <property type="nucleotide sequence ID" value="NZ_LDRV01000069.1"/>
</dbReference>